<protein>
    <submittedName>
        <fullName evidence="3">Nicotinamide-nucleotide amidohydrolase family protein</fullName>
    </submittedName>
</protein>
<feature type="region of interest" description="Disordered" evidence="1">
    <location>
        <begin position="159"/>
        <end position="179"/>
    </location>
</feature>
<dbReference type="NCBIfam" id="TIGR00199">
    <property type="entry name" value="PncC_domain"/>
    <property type="match status" value="1"/>
</dbReference>
<keyword evidence="3" id="KW-0378">Hydrolase</keyword>
<dbReference type="Pfam" id="PF02464">
    <property type="entry name" value="CinA"/>
    <property type="match status" value="1"/>
</dbReference>
<dbReference type="Proteomes" id="UP000253790">
    <property type="component" value="Chromosome"/>
</dbReference>
<dbReference type="Gene3D" id="3.90.950.20">
    <property type="entry name" value="CinA-like"/>
    <property type="match status" value="1"/>
</dbReference>
<dbReference type="InterPro" id="IPR008136">
    <property type="entry name" value="CinA_C"/>
</dbReference>
<dbReference type="RefSeq" id="WP_114926557.1">
    <property type="nucleotide sequence ID" value="NZ_CP031229.1"/>
</dbReference>
<dbReference type="KEGG" id="orn:DV701_00025"/>
<sequence>MTTTAARVLGLLGATRDTLAVAESLTGGLVAAALTDVAGSSEVLLGGVVAYSPQVKISVLGVPAAVVAERGVVSRECALAMADGARRQLGADWAVATTGVAGPGPSDGHPAGTVHLAVVGESRRAHRVLNLHGDRQAVRTATVTAVLALLEETVLDARSGPGGTVDISSHDGDGRAEEG</sequence>
<evidence type="ECO:0000256" key="1">
    <source>
        <dbReference type="SAM" id="MobiDB-lite"/>
    </source>
</evidence>
<dbReference type="OrthoDB" id="1253990at2"/>
<gene>
    <name evidence="3" type="ORF">DV701_00025</name>
</gene>
<dbReference type="InterPro" id="IPR036653">
    <property type="entry name" value="CinA-like_C"/>
</dbReference>
<organism evidence="3 4">
    <name type="scientific">Ornithinimicrobium avium</name>
    <dbReference type="NCBI Taxonomy" id="2283195"/>
    <lineage>
        <taxon>Bacteria</taxon>
        <taxon>Bacillati</taxon>
        <taxon>Actinomycetota</taxon>
        <taxon>Actinomycetes</taxon>
        <taxon>Micrococcales</taxon>
        <taxon>Ornithinimicrobiaceae</taxon>
        <taxon>Ornithinimicrobium</taxon>
    </lineage>
</organism>
<accession>A0A345NID0</accession>
<dbReference type="GO" id="GO:0016787">
    <property type="term" value="F:hydrolase activity"/>
    <property type="evidence" value="ECO:0007669"/>
    <property type="project" value="UniProtKB-KW"/>
</dbReference>
<reference evidence="3 4" key="1">
    <citation type="submission" date="2018-07" db="EMBL/GenBank/DDBJ databases">
        <title>Complete genome sequencing of Ornithinimicrobium sp. AMA3305.</title>
        <authorList>
            <person name="Bae J.-W."/>
        </authorList>
    </citation>
    <scope>NUCLEOTIDE SEQUENCE [LARGE SCALE GENOMIC DNA]</scope>
    <source>
        <strain evidence="3 4">AMA3305</strain>
    </source>
</reference>
<dbReference type="AlphaFoldDB" id="A0A345NID0"/>
<dbReference type="EMBL" id="CP031229">
    <property type="protein sequence ID" value="AXH94788.1"/>
    <property type="molecule type" value="Genomic_DNA"/>
</dbReference>
<name>A0A345NID0_9MICO</name>
<evidence type="ECO:0000259" key="2">
    <source>
        <dbReference type="Pfam" id="PF02464"/>
    </source>
</evidence>
<evidence type="ECO:0000313" key="4">
    <source>
        <dbReference type="Proteomes" id="UP000253790"/>
    </source>
</evidence>
<feature type="domain" description="CinA C-terminal" evidence="2">
    <location>
        <begin position="3"/>
        <end position="153"/>
    </location>
</feature>
<feature type="compositionally biased region" description="Basic and acidic residues" evidence="1">
    <location>
        <begin position="168"/>
        <end position="179"/>
    </location>
</feature>
<proteinExistence type="predicted"/>
<evidence type="ECO:0000313" key="3">
    <source>
        <dbReference type="EMBL" id="AXH94788.1"/>
    </source>
</evidence>
<dbReference type="SUPFAM" id="SSF142433">
    <property type="entry name" value="CinA-like"/>
    <property type="match status" value="1"/>
</dbReference>
<keyword evidence="4" id="KW-1185">Reference proteome</keyword>